<dbReference type="Proteomes" id="UP000019132">
    <property type="component" value="Unassembled WGS sequence"/>
</dbReference>
<accession>K3WUE2</accession>
<dbReference type="Pfam" id="PF00300">
    <property type="entry name" value="His_Phos_1"/>
    <property type="match status" value="1"/>
</dbReference>
<protein>
    <recommendedName>
        <fullName evidence="3">Phosphoglycerate mutase</fullName>
    </recommendedName>
</protein>
<dbReference type="CDD" id="cd07067">
    <property type="entry name" value="HP_PGM_like"/>
    <property type="match status" value="1"/>
</dbReference>
<evidence type="ECO:0000313" key="2">
    <source>
        <dbReference type="Proteomes" id="UP000019132"/>
    </source>
</evidence>
<dbReference type="InterPro" id="IPR013078">
    <property type="entry name" value="His_Pase_superF_clade-1"/>
</dbReference>
<name>K3WUE2_GLOUD</name>
<dbReference type="PANTHER" id="PTHR48100:SF1">
    <property type="entry name" value="HISTIDINE PHOSPHATASE FAMILY PROTEIN-RELATED"/>
    <property type="match status" value="1"/>
</dbReference>
<evidence type="ECO:0008006" key="3">
    <source>
        <dbReference type="Google" id="ProtNLM"/>
    </source>
</evidence>
<dbReference type="GO" id="GO:0005737">
    <property type="term" value="C:cytoplasm"/>
    <property type="evidence" value="ECO:0007669"/>
    <property type="project" value="TreeGrafter"/>
</dbReference>
<dbReference type="VEuPathDB" id="FungiDB:PYU1_G008573"/>
<dbReference type="OMA" id="MWNPDIR"/>
<proteinExistence type="predicted"/>
<dbReference type="InterPro" id="IPR029033">
    <property type="entry name" value="His_PPase_superfam"/>
</dbReference>
<dbReference type="EnsemblProtists" id="PYU1_T008589">
    <property type="protein sequence ID" value="PYU1_T008589"/>
    <property type="gene ID" value="PYU1_G008573"/>
</dbReference>
<keyword evidence="2" id="KW-1185">Reference proteome</keyword>
<dbReference type="InterPro" id="IPR050275">
    <property type="entry name" value="PGM_Phosphatase"/>
</dbReference>
<dbReference type="PANTHER" id="PTHR48100">
    <property type="entry name" value="BROAD-SPECIFICITY PHOSPHATASE YOR283W-RELATED"/>
    <property type="match status" value="1"/>
</dbReference>
<dbReference type="HOGENOM" id="CLU_039184_2_0_1"/>
<dbReference type="eggNOG" id="KOG4754">
    <property type="taxonomic scope" value="Eukaryota"/>
</dbReference>
<organism evidence="1 2">
    <name type="scientific">Globisporangium ultimum (strain ATCC 200006 / CBS 805.95 / DAOM BR144)</name>
    <name type="common">Pythium ultimum</name>
    <dbReference type="NCBI Taxonomy" id="431595"/>
    <lineage>
        <taxon>Eukaryota</taxon>
        <taxon>Sar</taxon>
        <taxon>Stramenopiles</taxon>
        <taxon>Oomycota</taxon>
        <taxon>Peronosporomycetes</taxon>
        <taxon>Pythiales</taxon>
        <taxon>Pythiaceae</taxon>
        <taxon>Globisporangium</taxon>
    </lineage>
</organism>
<dbReference type="AlphaFoldDB" id="K3WUE2"/>
<dbReference type="Gene3D" id="3.40.50.1240">
    <property type="entry name" value="Phosphoglycerate mutase-like"/>
    <property type="match status" value="1"/>
</dbReference>
<dbReference type="InParanoid" id="K3WUE2"/>
<evidence type="ECO:0000313" key="1">
    <source>
        <dbReference type="EnsemblProtists" id="PYU1_T008589"/>
    </source>
</evidence>
<dbReference type="GO" id="GO:0016791">
    <property type="term" value="F:phosphatase activity"/>
    <property type="evidence" value="ECO:0007669"/>
    <property type="project" value="TreeGrafter"/>
</dbReference>
<reference evidence="2" key="2">
    <citation type="submission" date="2010-04" db="EMBL/GenBank/DDBJ databases">
        <authorList>
            <person name="Buell R."/>
            <person name="Hamilton J."/>
            <person name="Hostetler J."/>
        </authorList>
    </citation>
    <scope>NUCLEOTIDE SEQUENCE [LARGE SCALE GENOMIC DNA]</scope>
    <source>
        <strain evidence="2">DAOM:BR144</strain>
    </source>
</reference>
<reference evidence="2" key="1">
    <citation type="journal article" date="2010" name="Genome Biol.">
        <title>Genome sequence of the necrotrophic plant pathogen Pythium ultimum reveals original pathogenicity mechanisms and effector repertoire.</title>
        <authorList>
            <person name="Levesque C.A."/>
            <person name="Brouwer H."/>
            <person name="Cano L."/>
            <person name="Hamilton J.P."/>
            <person name="Holt C."/>
            <person name="Huitema E."/>
            <person name="Raffaele S."/>
            <person name="Robideau G.P."/>
            <person name="Thines M."/>
            <person name="Win J."/>
            <person name="Zerillo M.M."/>
            <person name="Beakes G.W."/>
            <person name="Boore J.L."/>
            <person name="Busam D."/>
            <person name="Dumas B."/>
            <person name="Ferriera S."/>
            <person name="Fuerstenberg S.I."/>
            <person name="Gachon C.M."/>
            <person name="Gaulin E."/>
            <person name="Govers F."/>
            <person name="Grenville-Briggs L."/>
            <person name="Horner N."/>
            <person name="Hostetler J."/>
            <person name="Jiang R.H."/>
            <person name="Johnson J."/>
            <person name="Krajaejun T."/>
            <person name="Lin H."/>
            <person name="Meijer H.J."/>
            <person name="Moore B."/>
            <person name="Morris P."/>
            <person name="Phuntmart V."/>
            <person name="Puiu D."/>
            <person name="Shetty J."/>
            <person name="Stajich J.E."/>
            <person name="Tripathy S."/>
            <person name="Wawra S."/>
            <person name="van West P."/>
            <person name="Whitty B.R."/>
            <person name="Coutinho P.M."/>
            <person name="Henrissat B."/>
            <person name="Martin F."/>
            <person name="Thomas P.D."/>
            <person name="Tyler B.M."/>
            <person name="De Vries R.P."/>
            <person name="Kamoun S."/>
            <person name="Yandell M."/>
            <person name="Tisserat N."/>
            <person name="Buell C.R."/>
        </authorList>
    </citation>
    <scope>NUCLEOTIDE SEQUENCE</scope>
    <source>
        <strain evidence="2">DAOM:BR144</strain>
    </source>
</reference>
<dbReference type="SUPFAM" id="SSF53254">
    <property type="entry name" value="Phosphoglycerate mutase-like"/>
    <property type="match status" value="1"/>
</dbReference>
<sequence length="277" mass="31527">MPTIRALDGFFVRRDAAASEKEEQDNVSIPPLFKNFRLSTRDWADFEAKLAKTINATTPPRDIKVVYFIRHGEGVHNEIEKAYGDEWWDTKESRSEKYLDTGLTEAGINDARNKGPAPLATERANGMPTIERVVVSTLSRTIQTAQNFFEGYPVASPQFVSMELCRERLGMHTPNKRTTLTKLKAKFPTVNFAFKGAEILDEEDVLWDPNHMETDPEIQVRAVQFLEQFFDVIPDTHVAVVAHYKLIWGMWAVMHPQGAEVTPDNCEVVPIVLERVH</sequence>
<reference evidence="1" key="3">
    <citation type="submission" date="2015-02" db="UniProtKB">
        <authorList>
            <consortium name="EnsemblProtists"/>
        </authorList>
    </citation>
    <scope>IDENTIFICATION</scope>
    <source>
        <strain evidence="1">DAOM BR144</strain>
    </source>
</reference>
<dbReference type="EMBL" id="GL376613">
    <property type="status" value="NOT_ANNOTATED_CDS"/>
    <property type="molecule type" value="Genomic_DNA"/>
</dbReference>